<dbReference type="SUPFAM" id="SSF53448">
    <property type="entry name" value="Nucleotide-diphospho-sugar transferases"/>
    <property type="match status" value="1"/>
</dbReference>
<accession>A0A2M8KQJ3</accession>
<protein>
    <recommendedName>
        <fullName evidence="2">Glycosyltransferase 2-like domain-containing protein</fullName>
    </recommendedName>
</protein>
<dbReference type="InterPro" id="IPR001173">
    <property type="entry name" value="Glyco_trans_2-like"/>
</dbReference>
<dbReference type="AlphaFoldDB" id="A0A2M8KQJ3"/>
<evidence type="ECO:0000256" key="1">
    <source>
        <dbReference type="SAM" id="Phobius"/>
    </source>
</evidence>
<feature type="transmembrane region" description="Helical" evidence="1">
    <location>
        <begin position="256"/>
        <end position="274"/>
    </location>
</feature>
<reference evidence="4" key="1">
    <citation type="submission" date="2017-09" db="EMBL/GenBank/DDBJ databases">
        <title>Depth-based differentiation of microbial function through sediment-hosted aquifers and enrichment of novel symbionts in the deep terrestrial subsurface.</title>
        <authorList>
            <person name="Probst A.J."/>
            <person name="Ladd B."/>
            <person name="Jarett J.K."/>
            <person name="Geller-Mcgrath D.E."/>
            <person name="Sieber C.M.K."/>
            <person name="Emerson J.B."/>
            <person name="Anantharaman K."/>
            <person name="Thomas B.C."/>
            <person name="Malmstrom R."/>
            <person name="Stieglmeier M."/>
            <person name="Klingl A."/>
            <person name="Woyke T."/>
            <person name="Ryan C.M."/>
            <person name="Banfield J.F."/>
        </authorList>
    </citation>
    <scope>NUCLEOTIDE SEQUENCE [LARGE SCALE GENOMIC DNA]</scope>
</reference>
<feature type="transmembrane region" description="Helical" evidence="1">
    <location>
        <begin position="286"/>
        <end position="309"/>
    </location>
</feature>
<feature type="domain" description="Glycosyltransferase 2-like" evidence="2">
    <location>
        <begin position="18"/>
        <end position="163"/>
    </location>
</feature>
<sequence length="351" mass="40216">MNQYILIKRNEMKQPTFSVIIPVKEVGSYSLDEGLPGLQKLTYPHFEVLLLPNDSTKNDQILLKKYPWLRIIPTGKITRPAQKRNIGARVAKGEIIAFIDDDAYPSPQWLEKAAKLFQEKKVEAVCGPGVLPKKTNDWERVFDVLLKSPIGSGGFAYRFTPEKERYVDDYPSMNFLIKKKIFLDLGGFDNDFWPGEDSKLCEELVNRKNGKILYHPDVLIYHHRRNNLLDFLKQHSQYGFHRGAFFAHGDKNSRRIAYVIPTLFVLYIVGLAVMNTLTLPIVRMTVLPILIIPLKIYIAGIIIQCILFAVSTQNITLSVLAGMILVMTHITYGVYFIKGLIIGWQKKDKIY</sequence>
<keyword evidence="1" id="KW-0812">Transmembrane</keyword>
<gene>
    <name evidence="3" type="ORF">COU87_00580</name>
</gene>
<evidence type="ECO:0000313" key="3">
    <source>
        <dbReference type="EMBL" id="PJE62197.1"/>
    </source>
</evidence>
<dbReference type="InterPro" id="IPR029044">
    <property type="entry name" value="Nucleotide-diphossugar_trans"/>
</dbReference>
<dbReference type="Gene3D" id="3.90.550.10">
    <property type="entry name" value="Spore Coat Polysaccharide Biosynthesis Protein SpsA, Chain A"/>
    <property type="match status" value="1"/>
</dbReference>
<dbReference type="InterPro" id="IPR050834">
    <property type="entry name" value="Glycosyltransf_2"/>
</dbReference>
<dbReference type="Pfam" id="PF00535">
    <property type="entry name" value="Glycos_transf_2"/>
    <property type="match status" value="1"/>
</dbReference>
<name>A0A2M8KQJ3_9BACT</name>
<dbReference type="PANTHER" id="PTHR43685">
    <property type="entry name" value="GLYCOSYLTRANSFERASE"/>
    <property type="match status" value="1"/>
</dbReference>
<evidence type="ECO:0000313" key="4">
    <source>
        <dbReference type="Proteomes" id="UP000230222"/>
    </source>
</evidence>
<evidence type="ECO:0000259" key="2">
    <source>
        <dbReference type="Pfam" id="PF00535"/>
    </source>
</evidence>
<dbReference type="PANTHER" id="PTHR43685:SF3">
    <property type="entry name" value="SLR2126 PROTEIN"/>
    <property type="match status" value="1"/>
</dbReference>
<proteinExistence type="predicted"/>
<comment type="caution">
    <text evidence="3">The sequence shown here is derived from an EMBL/GenBank/DDBJ whole genome shotgun (WGS) entry which is preliminary data.</text>
</comment>
<dbReference type="Proteomes" id="UP000230222">
    <property type="component" value="Unassembled WGS sequence"/>
</dbReference>
<keyword evidence="1" id="KW-1133">Transmembrane helix</keyword>
<keyword evidence="1" id="KW-0472">Membrane</keyword>
<organism evidence="3 4">
    <name type="scientific">Candidatus Roizmanbacteria bacterium CG10_big_fil_rev_8_21_14_0_10_39_12</name>
    <dbReference type="NCBI Taxonomy" id="1974852"/>
    <lineage>
        <taxon>Bacteria</taxon>
        <taxon>Candidatus Roizmaniibacteriota</taxon>
    </lineage>
</organism>
<feature type="transmembrane region" description="Helical" evidence="1">
    <location>
        <begin position="315"/>
        <end position="337"/>
    </location>
</feature>
<dbReference type="EMBL" id="PFEC01000009">
    <property type="protein sequence ID" value="PJE62197.1"/>
    <property type="molecule type" value="Genomic_DNA"/>
</dbReference>